<evidence type="ECO:0000313" key="3">
    <source>
        <dbReference type="EMBL" id="MCV7169212.1"/>
    </source>
</evidence>
<dbReference type="Pfam" id="PF21986">
    <property type="entry name" value="AH_C"/>
    <property type="match status" value="1"/>
</dbReference>
<dbReference type="Pfam" id="PF01425">
    <property type="entry name" value="Amidase"/>
    <property type="match status" value="1"/>
</dbReference>
<dbReference type="PANTHER" id="PTHR11895:SF169">
    <property type="entry name" value="GLUTAMYL-TRNA(GLN) AMIDOTRANSFERASE"/>
    <property type="match status" value="1"/>
</dbReference>
<dbReference type="GO" id="GO:0016787">
    <property type="term" value="F:hydrolase activity"/>
    <property type="evidence" value="ECO:0007669"/>
    <property type="project" value="UniProtKB-KW"/>
</dbReference>
<dbReference type="EMBL" id="JACKSJ010000036">
    <property type="protein sequence ID" value="MCV7169212.1"/>
    <property type="molecule type" value="Genomic_DNA"/>
</dbReference>
<dbReference type="SUPFAM" id="SSF75304">
    <property type="entry name" value="Amidase signature (AS) enzymes"/>
    <property type="match status" value="1"/>
</dbReference>
<proteinExistence type="predicted"/>
<evidence type="ECO:0000313" key="4">
    <source>
        <dbReference type="Proteomes" id="UP001140293"/>
    </source>
</evidence>
<dbReference type="InterPro" id="IPR023631">
    <property type="entry name" value="Amidase_dom"/>
</dbReference>
<reference evidence="3" key="2">
    <citation type="journal article" date="2022" name="BMC Genomics">
        <title>Comparative genome analysis of mycobacteria focusing on tRNA and non-coding RNA.</title>
        <authorList>
            <person name="Behra P.R.K."/>
            <person name="Pettersson B.M.F."/>
            <person name="Ramesh M."/>
            <person name="Das S."/>
            <person name="Dasgupta S."/>
            <person name="Kirsebom L.A."/>
        </authorList>
    </citation>
    <scope>NUCLEOTIDE SEQUENCE</scope>
    <source>
        <strain evidence="3">DSM 44615</strain>
    </source>
</reference>
<evidence type="ECO:0000259" key="2">
    <source>
        <dbReference type="Pfam" id="PF21986"/>
    </source>
</evidence>
<dbReference type="Gene3D" id="3.90.1300.10">
    <property type="entry name" value="Amidase signature (AS) domain"/>
    <property type="match status" value="1"/>
</dbReference>
<feature type="domain" description="Allophanate hydrolase C-terminal" evidence="2">
    <location>
        <begin position="356"/>
        <end position="479"/>
    </location>
</feature>
<gene>
    <name evidence="3" type="ORF">H7I41_04645</name>
</gene>
<evidence type="ECO:0000259" key="1">
    <source>
        <dbReference type="Pfam" id="PF01425"/>
    </source>
</evidence>
<feature type="domain" description="Amidase" evidence="1">
    <location>
        <begin position="18"/>
        <end position="84"/>
    </location>
</feature>
<organism evidence="3 4">
    <name type="scientific">[Mycobacterium] manitobense</name>
    <dbReference type="NCBI Taxonomy" id="190147"/>
    <lineage>
        <taxon>Bacteria</taxon>
        <taxon>Bacillati</taxon>
        <taxon>Actinomycetota</taxon>
        <taxon>Actinomycetes</taxon>
        <taxon>Mycobacteriales</taxon>
        <taxon>Mycobacteriaceae</taxon>
        <taxon>Mycolicibacterium</taxon>
    </lineage>
</organism>
<keyword evidence="3" id="KW-0378">Hydrolase</keyword>
<dbReference type="AlphaFoldDB" id="A0A9X2YMB1"/>
<name>A0A9X2YMB1_9MYCO</name>
<dbReference type="Proteomes" id="UP001140293">
    <property type="component" value="Unassembled WGS sequence"/>
</dbReference>
<dbReference type="Gene3D" id="3.10.490.10">
    <property type="entry name" value="Gamma-glutamyl cyclotransferase-like"/>
    <property type="match status" value="1"/>
</dbReference>
<sequence length="485" mass="49196">MTVWISRRPDRDVASELAAGRGPLAGIRLAVMDDVDVAGLPTTAACPEFAYLPDRDAAPVAALRAAGAVVVGKTNMDQFATGGAGSGAAVAVAADEADIAIVSGAAESGRMPAALQGIVAITPTSGVISTEGVVPAHEPRVSLLASGIALADRAMAVLAAEPGDRRWPADTRLAAPPNPVVAVPRDLPALDPTWREAFARAVGTLSDAGGAIVEIDVGPFLAAGALAAPVTGSRDRTAREVNRDRAEVFRLRRVALSALEGGDVLLVPTAPTHPRIDEAAANPVGVDAAMRTFTQFCDVFDMCGVAVPAGTAGDAQFGVTVLARAFEDAVALDVAAMLTGGSAPVDVWPLAALHCVELVVFGAHLRGGPLAHQLTDRGARFAGEIATAPRYRMTALDTAPPKPAVTRVRDGTPGSALTGHRWLLSTGALGAFLAALPAPMQLGKVEMADGTWRTGFGCDGEAAAAGTDLSGYGSWTAALAQGAVG</sequence>
<dbReference type="PANTHER" id="PTHR11895">
    <property type="entry name" value="TRANSAMIDASE"/>
    <property type="match status" value="1"/>
</dbReference>
<comment type="caution">
    <text evidence="3">The sequence shown here is derived from an EMBL/GenBank/DDBJ whole genome shotgun (WGS) entry which is preliminary data.</text>
</comment>
<protein>
    <submittedName>
        <fullName evidence="3">Allophanate hydrolase</fullName>
    </submittedName>
</protein>
<dbReference type="InterPro" id="IPR036928">
    <property type="entry name" value="AS_sf"/>
</dbReference>
<keyword evidence="4" id="KW-1185">Reference proteome</keyword>
<dbReference type="InterPro" id="IPR053844">
    <property type="entry name" value="AH_C"/>
</dbReference>
<dbReference type="InterPro" id="IPR000120">
    <property type="entry name" value="Amidase"/>
</dbReference>
<reference evidence="3" key="1">
    <citation type="submission" date="2020-07" db="EMBL/GenBank/DDBJ databases">
        <authorList>
            <person name="Pettersson B.M.F."/>
            <person name="Behra P.R.K."/>
            <person name="Ramesh M."/>
            <person name="Das S."/>
            <person name="Dasgupta S."/>
            <person name="Kirsebom L.A."/>
        </authorList>
    </citation>
    <scope>NUCLEOTIDE SEQUENCE</scope>
    <source>
        <strain evidence="3">DSM 44615</strain>
    </source>
</reference>
<dbReference type="RefSeq" id="WP_264011400.1">
    <property type="nucleotide sequence ID" value="NZ_JACKSJ010000036.1"/>
</dbReference>
<accession>A0A9X2YMB1</accession>